<feature type="region of interest" description="Disordered" evidence="1">
    <location>
        <begin position="87"/>
        <end position="106"/>
    </location>
</feature>
<dbReference type="EMBL" id="CTEF01000006">
    <property type="protein sequence ID" value="CQD23768.1"/>
    <property type="molecule type" value="Genomic_DNA"/>
</dbReference>
<accession>A0A0U1DWB7</accession>
<dbReference type="EMBL" id="LZHX01000059">
    <property type="protein sequence ID" value="OBF19566.1"/>
    <property type="molecule type" value="Genomic_DNA"/>
</dbReference>
<name>A0A0U1DWB7_9MYCO</name>
<evidence type="ECO:0000313" key="5">
    <source>
        <dbReference type="Proteomes" id="UP000093779"/>
    </source>
</evidence>
<reference evidence="4 7" key="2">
    <citation type="submission" date="2016-01" db="EMBL/GenBank/DDBJ databases">
        <title>The new phylogeny of the genus Mycobacterium.</title>
        <authorList>
            <person name="Tarcisio F."/>
            <person name="Conor M."/>
            <person name="Antonella G."/>
            <person name="Elisabetta G."/>
            <person name="Giulia F.S."/>
            <person name="Sara T."/>
            <person name="Anna F."/>
            <person name="Clotilde B."/>
            <person name="Roberto B."/>
            <person name="Veronica D.S."/>
            <person name="Fabio R."/>
            <person name="Monica P."/>
            <person name="Olivier J."/>
            <person name="Enrico T."/>
            <person name="Nicola S."/>
        </authorList>
    </citation>
    <scope>NUCLEOTIDE SEQUENCE [LARGE SCALE GENOMIC DNA]</scope>
    <source>
        <strain evidence="4 7">CCUG 50187</strain>
    </source>
</reference>
<dbReference type="Proteomes" id="UP000093779">
    <property type="component" value="Unassembled WGS sequence"/>
</dbReference>
<evidence type="ECO:0000313" key="4">
    <source>
        <dbReference type="EMBL" id="ORV19868.1"/>
    </source>
</evidence>
<protein>
    <submittedName>
        <fullName evidence="2">Uncharacterized protein</fullName>
    </submittedName>
</protein>
<evidence type="ECO:0000256" key="1">
    <source>
        <dbReference type="SAM" id="MobiDB-lite"/>
    </source>
</evidence>
<dbReference type="OrthoDB" id="4629608at2"/>
<keyword evidence="7" id="KW-1185">Reference proteome</keyword>
<dbReference type="Proteomes" id="UP000193811">
    <property type="component" value="Unassembled WGS sequence"/>
</dbReference>
<evidence type="ECO:0000313" key="7">
    <source>
        <dbReference type="Proteomes" id="UP000193811"/>
    </source>
</evidence>
<organism evidence="2 6">
    <name type="scientific">Mycolicibacterium conceptionense</name>
    <dbReference type="NCBI Taxonomy" id="451644"/>
    <lineage>
        <taxon>Bacteria</taxon>
        <taxon>Bacillati</taxon>
        <taxon>Actinomycetota</taxon>
        <taxon>Actinomycetes</taxon>
        <taxon>Mycobacteriales</taxon>
        <taxon>Mycobacteriaceae</taxon>
        <taxon>Mycolicibacterium</taxon>
    </lineage>
</organism>
<evidence type="ECO:0000313" key="3">
    <source>
        <dbReference type="EMBL" id="OBF19566.1"/>
    </source>
</evidence>
<dbReference type="RefSeq" id="WP_019344282.1">
    <property type="nucleotide sequence ID" value="NZ_AGSZ01000131.1"/>
</dbReference>
<evidence type="ECO:0000313" key="6">
    <source>
        <dbReference type="Proteomes" id="UP000182227"/>
    </source>
</evidence>
<gene>
    <name evidence="3" type="ORF">A5726_17040</name>
    <name evidence="4" type="ORF">AWB98_30555</name>
    <name evidence="2" type="ORF">BN970_06119</name>
</gene>
<evidence type="ECO:0000313" key="2">
    <source>
        <dbReference type="EMBL" id="CQD23768.1"/>
    </source>
</evidence>
<dbReference type="GeneID" id="44300297"/>
<reference evidence="3 5" key="3">
    <citation type="submission" date="2016-06" db="EMBL/GenBank/DDBJ databases">
        <authorList>
            <person name="Kjaerup R.B."/>
            <person name="Dalgaard T.S."/>
            <person name="Juul-Madsen H.R."/>
        </authorList>
    </citation>
    <scope>NUCLEOTIDE SEQUENCE [LARGE SCALE GENOMIC DNA]</scope>
    <source>
        <strain evidence="3 5">ACS1953</strain>
    </source>
</reference>
<sequence>MTDAVKWEADGDDPALSDREPELFEWIELDVPAENWWEIIDHPEVAERGPHGWNYHSCAPSPQGEDRVVLTYYRPFNVPAVHTRGLSNRLGRGASRGGRSGRGFCG</sequence>
<reference evidence="2 6" key="1">
    <citation type="submission" date="2015-03" db="EMBL/GenBank/DDBJ databases">
        <authorList>
            <person name="Murphy D."/>
        </authorList>
    </citation>
    <scope>NUCLEOTIDE SEQUENCE [LARGE SCALE GENOMIC DNA]</scope>
    <source>
        <strain evidence="2 6">D16</strain>
    </source>
</reference>
<dbReference type="Proteomes" id="UP000182227">
    <property type="component" value="Unassembled WGS sequence"/>
</dbReference>
<feature type="compositionally biased region" description="Gly residues" evidence="1">
    <location>
        <begin position="94"/>
        <end position="106"/>
    </location>
</feature>
<dbReference type="EMBL" id="LQOP01000037">
    <property type="protein sequence ID" value="ORV19868.1"/>
    <property type="molecule type" value="Genomic_DNA"/>
</dbReference>
<dbReference type="AlphaFoldDB" id="A0A0U1DWB7"/>
<proteinExistence type="predicted"/>